<dbReference type="RefSeq" id="WP_057328583.1">
    <property type="nucleotide sequence ID" value="NZ_CAJSZN010000015.1"/>
</dbReference>
<proteinExistence type="predicted"/>
<name>A0A174VLX4_PARDI</name>
<organism evidence="2 3">
    <name type="scientific">Parabacteroides distasonis</name>
    <dbReference type="NCBI Taxonomy" id="823"/>
    <lineage>
        <taxon>Bacteria</taxon>
        <taxon>Pseudomonadati</taxon>
        <taxon>Bacteroidota</taxon>
        <taxon>Bacteroidia</taxon>
        <taxon>Bacteroidales</taxon>
        <taxon>Tannerellaceae</taxon>
        <taxon>Parabacteroides</taxon>
    </lineage>
</organism>
<accession>A0A174VLX4</accession>
<evidence type="ECO:0000313" key="3">
    <source>
        <dbReference type="Proteomes" id="UP000095332"/>
    </source>
</evidence>
<gene>
    <name evidence="2" type="ORF">ERS852560_02288</name>
</gene>
<evidence type="ECO:0000313" key="2">
    <source>
        <dbReference type="EMBL" id="CUQ34456.1"/>
    </source>
</evidence>
<dbReference type="EMBL" id="CZBM01000009">
    <property type="protein sequence ID" value="CUQ34456.1"/>
    <property type="molecule type" value="Genomic_DNA"/>
</dbReference>
<reference evidence="2 3" key="1">
    <citation type="submission" date="2015-09" db="EMBL/GenBank/DDBJ databases">
        <authorList>
            <consortium name="Pathogen Informatics"/>
        </authorList>
    </citation>
    <scope>NUCLEOTIDE SEQUENCE [LARGE SCALE GENOMIC DNA]</scope>
    <source>
        <strain evidence="2 3">2789STDY5834948</strain>
    </source>
</reference>
<sequence>MIYKFKTMAFVLLTCLTLFCFTACSEDKDDAPTPEPTPEEVSANIDYAYGCASDLLEIADIQIVYTDTTGKEVSETVQKTEWTKSLSEVKVPFTANLQIIFTKKEEFTPKKESYDMASWQYINYTTSNGKYDLGQEKEIEVEVEKGDIDTYLKLLNETSKHVKEIK</sequence>
<dbReference type="AlphaFoldDB" id="A0A174VLX4"/>
<evidence type="ECO:0008006" key="4">
    <source>
        <dbReference type="Google" id="ProtNLM"/>
    </source>
</evidence>
<dbReference type="Proteomes" id="UP000095332">
    <property type="component" value="Unassembled WGS sequence"/>
</dbReference>
<evidence type="ECO:0000256" key="1">
    <source>
        <dbReference type="SAM" id="SignalP"/>
    </source>
</evidence>
<feature type="chain" id="PRO_5008035889" description="Lipoprotein" evidence="1">
    <location>
        <begin position="26"/>
        <end position="166"/>
    </location>
</feature>
<keyword evidence="1" id="KW-0732">Signal</keyword>
<protein>
    <recommendedName>
        <fullName evidence="4">Lipoprotein</fullName>
    </recommendedName>
</protein>
<feature type="signal peptide" evidence="1">
    <location>
        <begin position="1"/>
        <end position="25"/>
    </location>
</feature>